<name>G8DB13_9ZZZZ</name>
<comment type="pathway">
    <text evidence="1">Lipid metabolism; fatty acid biosynthesis.</text>
</comment>
<dbReference type="InterPro" id="IPR000089">
    <property type="entry name" value="Biotin_lipoyl"/>
</dbReference>
<dbReference type="NCBIfam" id="TIGR00531">
    <property type="entry name" value="BCCP"/>
    <property type="match status" value="1"/>
</dbReference>
<keyword evidence="4" id="KW-0276">Fatty acid metabolism</keyword>
<keyword evidence="7" id="KW-0092">Biotin</keyword>
<evidence type="ECO:0000256" key="7">
    <source>
        <dbReference type="ARBA" id="ARBA00023267"/>
    </source>
</evidence>
<dbReference type="AlphaFoldDB" id="G8DB13"/>
<evidence type="ECO:0000313" key="9">
    <source>
        <dbReference type="EMBL" id="ADQ55469.1"/>
    </source>
</evidence>
<dbReference type="Pfam" id="PF00364">
    <property type="entry name" value="Biotin_lipoyl"/>
    <property type="match status" value="1"/>
</dbReference>
<dbReference type="PANTHER" id="PTHR45266:SF3">
    <property type="entry name" value="OXALOACETATE DECARBOXYLASE ALPHA CHAIN"/>
    <property type="match status" value="1"/>
</dbReference>
<sequence length="152" mass="17098">MKINHKDIQKLLELMDNFSLSDMKIVQGEESIQLSKKSDVSNILSSERETKKKLKKSNSIEFLKKEKKVSDIYSSINIIKSPMVGTFYRSPSPTAKPFIEVGSVIKIGQVIGIIEAMKTMNHIESDKSGIIKSILIEDSSPVEFDQPLIILE</sequence>
<accession>G8DB13</accession>
<feature type="domain" description="Lipoyl-binding" evidence="8">
    <location>
        <begin position="76"/>
        <end position="152"/>
    </location>
</feature>
<dbReference type="CDD" id="cd06850">
    <property type="entry name" value="biotinyl_domain"/>
    <property type="match status" value="1"/>
</dbReference>
<dbReference type="InterPro" id="IPR050709">
    <property type="entry name" value="Biotin_Carboxyl_Carrier/Decarb"/>
</dbReference>
<dbReference type="PRINTS" id="PR01071">
    <property type="entry name" value="ACOABIOTINCC"/>
</dbReference>
<evidence type="ECO:0000256" key="3">
    <source>
        <dbReference type="ARBA" id="ARBA00022516"/>
    </source>
</evidence>
<dbReference type="PROSITE" id="PS00188">
    <property type="entry name" value="BIOTIN"/>
    <property type="match status" value="1"/>
</dbReference>
<keyword evidence="5" id="KW-0443">Lipid metabolism</keyword>
<dbReference type="InterPro" id="IPR001249">
    <property type="entry name" value="AcCoA_biotinCC"/>
</dbReference>
<dbReference type="UniPathway" id="UPA00094"/>
<keyword evidence="3" id="KW-0444">Lipid biosynthesis</keyword>
<evidence type="ECO:0000256" key="1">
    <source>
        <dbReference type="ARBA" id="ARBA00005194"/>
    </source>
</evidence>
<dbReference type="SUPFAM" id="SSF51230">
    <property type="entry name" value="Single hybrid motif"/>
    <property type="match status" value="1"/>
</dbReference>
<evidence type="ECO:0000256" key="6">
    <source>
        <dbReference type="ARBA" id="ARBA00023160"/>
    </source>
</evidence>
<keyword evidence="6" id="KW-0275">Fatty acid biosynthesis</keyword>
<dbReference type="GO" id="GO:0003989">
    <property type="term" value="F:acetyl-CoA carboxylase activity"/>
    <property type="evidence" value="ECO:0007669"/>
    <property type="project" value="InterPro"/>
</dbReference>
<dbReference type="PANTHER" id="PTHR45266">
    <property type="entry name" value="OXALOACETATE DECARBOXYLASE ALPHA CHAIN"/>
    <property type="match status" value="1"/>
</dbReference>
<evidence type="ECO:0000256" key="5">
    <source>
        <dbReference type="ARBA" id="ARBA00023098"/>
    </source>
</evidence>
<gene>
    <name evidence="9" type="ORF">ETU_000002</name>
</gene>
<protein>
    <recommendedName>
        <fullName evidence="2">Biotin carboxyl carrier protein of acetyl-CoA carboxylase</fullName>
    </recommendedName>
</protein>
<reference evidence="9" key="1">
    <citation type="journal article" date="2011" name="ACS Chem. Biol.">
        <title>Meta-omic Characterization of the Marine Invertebrate Microbial Consortium That Produces the Chemotherapeutic Natural Product ET-743.</title>
        <authorList>
            <person name="Rath C.M."/>
            <person name="Janto B."/>
            <person name="Earl J."/>
            <person name="Ahmed A."/>
            <person name="Hu F.Z."/>
            <person name="Hiller L."/>
            <person name="Dahlgren M."/>
            <person name="Kreft R."/>
            <person name="Yu F."/>
            <person name="Wolff J.J."/>
            <person name="Kweon H.K."/>
            <person name="Christiansen M.A."/>
            <person name="Hakansson K."/>
            <person name="Williams R.M."/>
            <person name="Ehrlich G.D."/>
            <person name="Sherman D.H."/>
        </authorList>
    </citation>
    <scope>NUCLEOTIDE SEQUENCE</scope>
</reference>
<dbReference type="GO" id="GO:0006633">
    <property type="term" value="P:fatty acid biosynthetic process"/>
    <property type="evidence" value="ECO:0007669"/>
    <property type="project" value="UniProtKB-UniPathway"/>
</dbReference>
<evidence type="ECO:0000259" key="8">
    <source>
        <dbReference type="PROSITE" id="PS50968"/>
    </source>
</evidence>
<dbReference type="InterPro" id="IPR001882">
    <property type="entry name" value="Biotin_BS"/>
</dbReference>
<dbReference type="Gene3D" id="2.40.50.100">
    <property type="match status" value="1"/>
</dbReference>
<proteinExistence type="predicted"/>
<dbReference type="PROSITE" id="PS50968">
    <property type="entry name" value="BIOTINYL_LIPOYL"/>
    <property type="match status" value="1"/>
</dbReference>
<dbReference type="EMBL" id="HQ609499">
    <property type="protein sequence ID" value="ADQ55469.1"/>
    <property type="molecule type" value="Genomic_DNA"/>
</dbReference>
<evidence type="ECO:0000256" key="2">
    <source>
        <dbReference type="ARBA" id="ARBA00017562"/>
    </source>
</evidence>
<organism evidence="9">
    <name type="scientific">uncultured organism</name>
    <dbReference type="NCBI Taxonomy" id="155900"/>
    <lineage>
        <taxon>unclassified sequences</taxon>
        <taxon>environmental samples</taxon>
    </lineage>
</organism>
<dbReference type="InterPro" id="IPR011053">
    <property type="entry name" value="Single_hybrid_motif"/>
</dbReference>
<evidence type="ECO:0000256" key="4">
    <source>
        <dbReference type="ARBA" id="ARBA00022832"/>
    </source>
</evidence>